<dbReference type="FunFam" id="3.40.640.10:FF:000033">
    <property type="entry name" value="Aspartate aminotransferase"/>
    <property type="match status" value="1"/>
</dbReference>
<proteinExistence type="inferred from homology"/>
<evidence type="ECO:0000256" key="3">
    <source>
        <dbReference type="ARBA" id="ARBA00022576"/>
    </source>
</evidence>
<keyword evidence="5" id="KW-0663">Pyridoxal phosphate</keyword>
<dbReference type="Gene3D" id="3.90.1150.10">
    <property type="entry name" value="Aspartate Aminotransferase, domain 1"/>
    <property type="match status" value="1"/>
</dbReference>
<keyword evidence="4 6" id="KW-0808">Transferase</keyword>
<dbReference type="Proteomes" id="UP000183954">
    <property type="component" value="Unassembled WGS sequence"/>
</dbReference>
<evidence type="ECO:0000256" key="4">
    <source>
        <dbReference type="ARBA" id="ARBA00022679"/>
    </source>
</evidence>
<gene>
    <name evidence="8" type="ORF">SAMN02746098_02323</name>
</gene>
<dbReference type="InterPro" id="IPR015424">
    <property type="entry name" value="PyrdxlP-dep_Trfase"/>
</dbReference>
<dbReference type="EC" id="2.6.1.-" evidence="6"/>
<organism evidence="8 9">
    <name type="scientific">Desulfosporosinus lacus DSM 15449</name>
    <dbReference type="NCBI Taxonomy" id="1121420"/>
    <lineage>
        <taxon>Bacteria</taxon>
        <taxon>Bacillati</taxon>
        <taxon>Bacillota</taxon>
        <taxon>Clostridia</taxon>
        <taxon>Eubacteriales</taxon>
        <taxon>Desulfitobacteriaceae</taxon>
        <taxon>Desulfosporosinus</taxon>
    </lineage>
</organism>
<dbReference type="SUPFAM" id="SSF53383">
    <property type="entry name" value="PLP-dependent transferases"/>
    <property type="match status" value="1"/>
</dbReference>
<dbReference type="InterPro" id="IPR050596">
    <property type="entry name" value="AspAT/PAT-like"/>
</dbReference>
<keyword evidence="9" id="KW-1185">Reference proteome</keyword>
<evidence type="ECO:0000256" key="5">
    <source>
        <dbReference type="ARBA" id="ARBA00022898"/>
    </source>
</evidence>
<dbReference type="InterPro" id="IPR004839">
    <property type="entry name" value="Aminotransferase_I/II_large"/>
</dbReference>
<evidence type="ECO:0000256" key="6">
    <source>
        <dbReference type="RuleBase" id="RU000481"/>
    </source>
</evidence>
<dbReference type="InterPro" id="IPR004838">
    <property type="entry name" value="NHTrfase_class1_PyrdxlP-BS"/>
</dbReference>
<feature type="domain" description="Aminotransferase class I/classII large" evidence="7">
    <location>
        <begin position="36"/>
        <end position="387"/>
    </location>
</feature>
<dbReference type="STRING" id="1121420.SAMN02746098_02323"/>
<accession>A0A1M5Y759</accession>
<dbReference type="PANTHER" id="PTHR46383:SF1">
    <property type="entry name" value="ASPARTATE AMINOTRANSFERASE"/>
    <property type="match status" value="1"/>
</dbReference>
<dbReference type="GO" id="GO:0006520">
    <property type="term" value="P:amino acid metabolic process"/>
    <property type="evidence" value="ECO:0007669"/>
    <property type="project" value="InterPro"/>
</dbReference>
<comment type="similarity">
    <text evidence="2 6">Belongs to the class-I pyridoxal-phosphate-dependent aminotransferase family.</text>
</comment>
<dbReference type="PROSITE" id="PS00105">
    <property type="entry name" value="AA_TRANSFER_CLASS_1"/>
    <property type="match status" value="1"/>
</dbReference>
<evidence type="ECO:0000259" key="7">
    <source>
        <dbReference type="Pfam" id="PF00155"/>
    </source>
</evidence>
<sequence>MVFQMKKVFADRMSLLGTETAFEVLAKAKKLEAQGKDVVHLEIGEPDFDTPKNIIDAACLALTSGYTHYTPAPGIPEVRETIAGYIRNHKKVDASAEDVVIVPGGKPIMFFSIMATVNPGDEVIYPNPGFPIYESVIRFVGGTPVPIPLREENQFRLDVNELARLITPKTKMLIINSPGNPTGGVLTSDDIKAIADLVRGKDILVLSDEIYDRIVYSDTPLLSIASLPGMKDWTIILDGFSKTYAMTGWRLGYGVMHPEIAARIAQLMVNSNSCTSAFTQMAGKEALTGPQNEVENMVAEFKRRRDIMVNGLNSISGVSCLLPEGSFYVFPNFKSFGKDTKEIADHLLYDAGVACLGGTAFGSYGEGYLRFSYANSVANIEKALERIETSLLKIR</sequence>
<evidence type="ECO:0000256" key="1">
    <source>
        <dbReference type="ARBA" id="ARBA00001933"/>
    </source>
</evidence>
<evidence type="ECO:0000256" key="2">
    <source>
        <dbReference type="ARBA" id="ARBA00007441"/>
    </source>
</evidence>
<dbReference type="Gene3D" id="3.40.640.10">
    <property type="entry name" value="Type I PLP-dependent aspartate aminotransferase-like (Major domain)"/>
    <property type="match status" value="1"/>
</dbReference>
<dbReference type="GO" id="GO:0008483">
    <property type="term" value="F:transaminase activity"/>
    <property type="evidence" value="ECO:0007669"/>
    <property type="project" value="UniProtKB-KW"/>
</dbReference>
<protein>
    <recommendedName>
        <fullName evidence="6">Aminotransferase</fullName>
        <ecNumber evidence="6">2.6.1.-</ecNumber>
    </recommendedName>
</protein>
<dbReference type="InterPro" id="IPR015421">
    <property type="entry name" value="PyrdxlP-dep_Trfase_major"/>
</dbReference>
<dbReference type="AlphaFoldDB" id="A0A1M5Y759"/>
<evidence type="ECO:0000313" key="9">
    <source>
        <dbReference type="Proteomes" id="UP000183954"/>
    </source>
</evidence>
<dbReference type="GO" id="GO:0030170">
    <property type="term" value="F:pyridoxal phosphate binding"/>
    <property type="evidence" value="ECO:0007669"/>
    <property type="project" value="InterPro"/>
</dbReference>
<evidence type="ECO:0000313" key="8">
    <source>
        <dbReference type="EMBL" id="SHI07921.1"/>
    </source>
</evidence>
<reference evidence="9" key="1">
    <citation type="submission" date="2016-11" db="EMBL/GenBank/DDBJ databases">
        <authorList>
            <person name="Varghese N."/>
            <person name="Submissions S."/>
        </authorList>
    </citation>
    <scope>NUCLEOTIDE SEQUENCE [LARGE SCALE GENOMIC DNA]</scope>
    <source>
        <strain evidence="9">DSM 15449</strain>
    </source>
</reference>
<comment type="cofactor">
    <cofactor evidence="1 6">
        <name>pyridoxal 5'-phosphate</name>
        <dbReference type="ChEBI" id="CHEBI:597326"/>
    </cofactor>
</comment>
<dbReference type="Pfam" id="PF00155">
    <property type="entry name" value="Aminotran_1_2"/>
    <property type="match status" value="1"/>
</dbReference>
<dbReference type="InterPro" id="IPR015422">
    <property type="entry name" value="PyrdxlP-dep_Trfase_small"/>
</dbReference>
<dbReference type="PANTHER" id="PTHR46383">
    <property type="entry name" value="ASPARTATE AMINOTRANSFERASE"/>
    <property type="match status" value="1"/>
</dbReference>
<dbReference type="EMBL" id="FQXJ01000007">
    <property type="protein sequence ID" value="SHI07921.1"/>
    <property type="molecule type" value="Genomic_DNA"/>
</dbReference>
<keyword evidence="3 6" id="KW-0032">Aminotransferase</keyword>
<name>A0A1M5Y759_9FIRM</name>
<dbReference type="CDD" id="cd00609">
    <property type="entry name" value="AAT_like"/>
    <property type="match status" value="1"/>
</dbReference>